<dbReference type="HOGENOM" id="CLU_073302_0_0_5"/>
<dbReference type="OrthoDB" id="7173339at2"/>
<evidence type="ECO:0000313" key="4">
    <source>
        <dbReference type="Proteomes" id="UP000006833"/>
    </source>
</evidence>
<keyword evidence="4" id="KW-1185">Reference proteome</keyword>
<dbReference type="EMBL" id="CP000830">
    <property type="protein sequence ID" value="ABV92906.1"/>
    <property type="molecule type" value="Genomic_DNA"/>
</dbReference>
<dbReference type="Proteomes" id="UP000006833">
    <property type="component" value="Chromosome"/>
</dbReference>
<sequence>MSNPDSFIEEVAEEVRRDRMSRLMRKYGWIGVLAVVLIVGGAAFNEYRKAQEIAAAQAFGDAVYDALEGSSEQTRLLALQEVNAPEVGAPLLGLITAAESTGDPAEAAEILQSVITDPETPPIYQDLARLRLVLLGDAALPATERRALLDMLILGSGPFRLLALEQRALLEVEAGETEAAIATLQEVIRAAGASLAQQQRAAQLVVALGGDVALDAS</sequence>
<dbReference type="AlphaFoldDB" id="A8LHV9"/>
<reference evidence="4" key="1">
    <citation type="journal article" date="2010" name="ISME J.">
        <title>The complete genome sequence of the algal symbiont Dinoroseobacter shibae: a hitchhiker's guide to life in the sea.</title>
        <authorList>
            <person name="Wagner-Dobler I."/>
            <person name="Ballhausen B."/>
            <person name="Berger M."/>
            <person name="Brinkhoff T."/>
            <person name="Buchholz I."/>
            <person name="Bunk B."/>
            <person name="Cypionka H."/>
            <person name="Daniel R."/>
            <person name="Drepper T."/>
            <person name="Gerdts G."/>
            <person name="Hahnke S."/>
            <person name="Han C."/>
            <person name="Jahn D."/>
            <person name="Kalhoefer D."/>
            <person name="Kiss H."/>
            <person name="Klenk H.P."/>
            <person name="Kyrpides N."/>
            <person name="Liebl W."/>
            <person name="Liesegang H."/>
            <person name="Meincke L."/>
            <person name="Pati A."/>
            <person name="Petersen J."/>
            <person name="Piekarski T."/>
            <person name="Pommerenke C."/>
            <person name="Pradella S."/>
            <person name="Pukall R."/>
            <person name="Rabus R."/>
            <person name="Stackebrandt E."/>
            <person name="Thole S."/>
            <person name="Thompson L."/>
            <person name="Tielen P."/>
            <person name="Tomasch J."/>
            <person name="von Jan M."/>
            <person name="Wanphrut N."/>
            <person name="Wichels A."/>
            <person name="Zech H."/>
            <person name="Simon M."/>
        </authorList>
    </citation>
    <scope>NUCLEOTIDE SEQUENCE [LARGE SCALE GENOMIC DNA]</scope>
    <source>
        <strain evidence="4">DSM 16493 / NCIMB 14021 / DFL 12</strain>
    </source>
</reference>
<feature type="domain" description="Ancillary SecYEG translocon subunit/Cell division coordinator CpoB TPR" evidence="2">
    <location>
        <begin position="29"/>
        <end position="133"/>
    </location>
</feature>
<dbReference type="STRING" id="398580.Dshi_1164"/>
<keyword evidence="1" id="KW-1133">Transmembrane helix</keyword>
<name>A8LHV9_DINSH</name>
<evidence type="ECO:0000256" key="1">
    <source>
        <dbReference type="SAM" id="Phobius"/>
    </source>
</evidence>
<gene>
    <name evidence="3" type="ordered locus">Dshi_1164</name>
</gene>
<dbReference type="RefSeq" id="WP_012177836.1">
    <property type="nucleotide sequence ID" value="NC_009952.1"/>
</dbReference>
<organism evidence="3 4">
    <name type="scientific">Dinoroseobacter shibae (strain DSM 16493 / NCIMB 14021 / DFL 12)</name>
    <dbReference type="NCBI Taxonomy" id="398580"/>
    <lineage>
        <taxon>Bacteria</taxon>
        <taxon>Pseudomonadati</taxon>
        <taxon>Pseudomonadota</taxon>
        <taxon>Alphaproteobacteria</taxon>
        <taxon>Rhodobacterales</taxon>
        <taxon>Roseobacteraceae</taxon>
        <taxon>Dinoroseobacter</taxon>
    </lineage>
</organism>
<keyword evidence="1" id="KW-0472">Membrane</keyword>
<dbReference type="Pfam" id="PF09976">
    <property type="entry name" value="TPR_21"/>
    <property type="match status" value="1"/>
</dbReference>
<accession>A8LHV9</accession>
<evidence type="ECO:0000259" key="2">
    <source>
        <dbReference type="Pfam" id="PF09976"/>
    </source>
</evidence>
<dbReference type="KEGG" id="dsh:Dshi_1164"/>
<proteinExistence type="predicted"/>
<feature type="transmembrane region" description="Helical" evidence="1">
    <location>
        <begin position="27"/>
        <end position="44"/>
    </location>
</feature>
<dbReference type="eggNOG" id="COG4649">
    <property type="taxonomic scope" value="Bacteria"/>
</dbReference>
<protein>
    <recommendedName>
        <fullName evidence="2">Ancillary SecYEG translocon subunit/Cell division coordinator CpoB TPR domain-containing protein</fullName>
    </recommendedName>
</protein>
<keyword evidence="1" id="KW-0812">Transmembrane</keyword>
<evidence type="ECO:0000313" key="3">
    <source>
        <dbReference type="EMBL" id="ABV92906.1"/>
    </source>
</evidence>
<dbReference type="InterPro" id="IPR018704">
    <property type="entry name" value="SecYEG/CpoB_TPR"/>
</dbReference>